<dbReference type="Pfam" id="PF00149">
    <property type="entry name" value="Metallophos"/>
    <property type="match status" value="1"/>
</dbReference>
<dbReference type="RefSeq" id="WP_108622563.1">
    <property type="nucleotide sequence ID" value="NZ_CP028901.1"/>
</dbReference>
<organism evidence="10 11">
    <name type="scientific">Orrella marina</name>
    <dbReference type="NCBI Taxonomy" id="2163011"/>
    <lineage>
        <taxon>Bacteria</taxon>
        <taxon>Pseudomonadati</taxon>
        <taxon>Pseudomonadota</taxon>
        <taxon>Betaproteobacteria</taxon>
        <taxon>Burkholderiales</taxon>
        <taxon>Alcaligenaceae</taxon>
        <taxon>Orrella</taxon>
    </lineage>
</organism>
<keyword evidence="4" id="KW-0378">Hydrolase</keyword>
<dbReference type="InterPro" id="IPR029052">
    <property type="entry name" value="Metallo-depent_PP-like"/>
</dbReference>
<protein>
    <recommendedName>
        <fullName evidence="3">bis(5'-nucleosyl)-tetraphosphatase (symmetrical)</fullName>
        <ecNumber evidence="3">3.6.1.41</ecNumber>
    </recommendedName>
    <alternativeName>
        <fullName evidence="6">Ap4A hydrolase</fullName>
    </alternativeName>
    <alternativeName>
        <fullName evidence="5">Diadenosine 5',5'''-P1,P4-tetraphosphate pyrophosphohydrolase</fullName>
    </alternativeName>
    <alternativeName>
        <fullName evidence="7">Diadenosine tetraphosphatase</fullName>
    </alternativeName>
</protein>
<dbReference type="EMBL" id="CP028901">
    <property type="protein sequence ID" value="AWB35153.1"/>
    <property type="molecule type" value="Genomic_DNA"/>
</dbReference>
<dbReference type="InterPro" id="IPR004617">
    <property type="entry name" value="ApaH"/>
</dbReference>
<dbReference type="InterPro" id="IPR004843">
    <property type="entry name" value="Calcineurin-like_PHP"/>
</dbReference>
<accession>A0A2R4XMX5</accession>
<dbReference type="EC" id="3.6.1.41" evidence="3"/>
<dbReference type="OrthoDB" id="9807890at2"/>
<dbReference type="PIRSF" id="PIRSF000903">
    <property type="entry name" value="B5n-ttraPtase_sm"/>
    <property type="match status" value="1"/>
</dbReference>
<dbReference type="NCBIfam" id="TIGR00668">
    <property type="entry name" value="apaH"/>
    <property type="match status" value="1"/>
</dbReference>
<evidence type="ECO:0000313" key="11">
    <source>
        <dbReference type="Proteomes" id="UP000244571"/>
    </source>
</evidence>
<dbReference type="GO" id="GO:0008803">
    <property type="term" value="F:bis(5'-nucleosyl)-tetraphosphatase (symmetrical) activity"/>
    <property type="evidence" value="ECO:0007669"/>
    <property type="project" value="UniProtKB-EC"/>
</dbReference>
<dbReference type="PANTHER" id="PTHR40942:SF4">
    <property type="entry name" value="CYTOCHROME C5"/>
    <property type="match status" value="1"/>
</dbReference>
<dbReference type="Proteomes" id="UP000244571">
    <property type="component" value="Chromosome"/>
</dbReference>
<proteinExistence type="inferred from homology"/>
<dbReference type="CDD" id="cd07422">
    <property type="entry name" value="MPP_ApaH"/>
    <property type="match status" value="1"/>
</dbReference>
<evidence type="ECO:0000256" key="4">
    <source>
        <dbReference type="ARBA" id="ARBA00022801"/>
    </source>
</evidence>
<comment type="catalytic activity">
    <reaction evidence="8">
        <text>P(1),P(4)-bis(5'-adenosyl) tetraphosphate + H2O = 2 ADP + 2 H(+)</text>
        <dbReference type="Rhea" id="RHEA:24252"/>
        <dbReference type="ChEBI" id="CHEBI:15377"/>
        <dbReference type="ChEBI" id="CHEBI:15378"/>
        <dbReference type="ChEBI" id="CHEBI:58141"/>
        <dbReference type="ChEBI" id="CHEBI:456216"/>
        <dbReference type="EC" id="3.6.1.41"/>
    </reaction>
</comment>
<keyword evidence="11" id="KW-1185">Reference proteome</keyword>
<evidence type="ECO:0000256" key="3">
    <source>
        <dbReference type="ARBA" id="ARBA00012506"/>
    </source>
</evidence>
<dbReference type="AlphaFoldDB" id="A0A2R4XMX5"/>
<gene>
    <name evidence="10" type="ORF">DBV39_17030</name>
</gene>
<evidence type="ECO:0000256" key="1">
    <source>
        <dbReference type="ARBA" id="ARBA00003413"/>
    </source>
</evidence>
<comment type="similarity">
    <text evidence="2">Belongs to the Ap4A hydrolase family.</text>
</comment>
<evidence type="ECO:0000256" key="7">
    <source>
        <dbReference type="ARBA" id="ARBA00033210"/>
    </source>
</evidence>
<comment type="function">
    <text evidence="1">Hydrolyzes diadenosine 5',5'''-P1,P4-tetraphosphate to yield ADP.</text>
</comment>
<evidence type="ECO:0000256" key="5">
    <source>
        <dbReference type="ARBA" id="ARBA00031248"/>
    </source>
</evidence>
<name>A0A2R4XMX5_9BURK</name>
<dbReference type="KEGG" id="boz:DBV39_17030"/>
<dbReference type="PANTHER" id="PTHR40942">
    <property type="match status" value="1"/>
</dbReference>
<dbReference type="Gene3D" id="3.60.21.10">
    <property type="match status" value="1"/>
</dbReference>
<feature type="domain" description="Calcineurin-like phosphoesterase" evidence="9">
    <location>
        <begin position="6"/>
        <end position="151"/>
    </location>
</feature>
<reference evidence="10 11" key="1">
    <citation type="submission" date="2018-04" db="EMBL/GenBank/DDBJ databases">
        <title>Bordetella sp. HZ20 isolated from seawater.</title>
        <authorList>
            <person name="Sun C."/>
        </authorList>
    </citation>
    <scope>NUCLEOTIDE SEQUENCE [LARGE SCALE GENOMIC DNA]</scope>
    <source>
        <strain evidence="10 11">HZ20</strain>
    </source>
</reference>
<evidence type="ECO:0000256" key="2">
    <source>
        <dbReference type="ARBA" id="ARBA00005419"/>
    </source>
</evidence>
<evidence type="ECO:0000259" key="9">
    <source>
        <dbReference type="Pfam" id="PF00149"/>
    </source>
</evidence>
<evidence type="ECO:0000256" key="6">
    <source>
        <dbReference type="ARBA" id="ARBA00032248"/>
    </source>
</evidence>
<dbReference type="SUPFAM" id="SSF56300">
    <property type="entry name" value="Metallo-dependent phosphatases"/>
    <property type="match status" value="1"/>
</dbReference>
<dbReference type="NCBIfam" id="NF001204">
    <property type="entry name" value="PRK00166.1"/>
    <property type="match status" value="1"/>
</dbReference>
<evidence type="ECO:0000256" key="8">
    <source>
        <dbReference type="ARBA" id="ARBA00049417"/>
    </source>
</evidence>
<evidence type="ECO:0000313" key="10">
    <source>
        <dbReference type="EMBL" id="AWB35153.1"/>
    </source>
</evidence>
<sequence length="279" mass="31304">MSATEVWMIGDIQGCCHSLNKLLAHPTIAQDVDAQFWFAGDLINRGPQSLATIRYLMQMQDRCVVLLGNHDLHLLAVAAGVRSPGKHDTLREILMAPDAGEIIDWVRHQKLAHFENNHLMVHAGVLPKWDAQKTLMLAREVEAALRGKNWQRAIDKMYGNEPNHWKDEFKGGKRLRVIVNALTRLRMCTPKGHMALSIKSSPGAHHQGLVPWFDMPNRATKDVTVVFGHWSTLGLLIRPDAICLDTGCVWGGHLTAIRQSDRELVQIPCHQSLDPLTQP</sequence>